<evidence type="ECO:0000256" key="2">
    <source>
        <dbReference type="ARBA" id="ARBA00013258"/>
    </source>
</evidence>
<dbReference type="InterPro" id="IPR016036">
    <property type="entry name" value="Malonyl_transacylase_ACP-bd"/>
</dbReference>
<evidence type="ECO:0000256" key="5">
    <source>
        <dbReference type="ARBA" id="ARBA00048462"/>
    </source>
</evidence>
<proteinExistence type="inferred from homology"/>
<dbReference type="InterPro" id="IPR024925">
    <property type="entry name" value="Malonyl_CoA-ACP_transAc"/>
</dbReference>
<dbReference type="GO" id="GO:0006633">
    <property type="term" value="P:fatty acid biosynthetic process"/>
    <property type="evidence" value="ECO:0007669"/>
    <property type="project" value="TreeGrafter"/>
</dbReference>
<dbReference type="EC" id="2.3.1.39" evidence="2"/>
<dbReference type="SUPFAM" id="SSF52151">
    <property type="entry name" value="FabD/lysophospholipase-like"/>
    <property type="match status" value="1"/>
</dbReference>
<dbReference type="Gene3D" id="3.30.70.250">
    <property type="entry name" value="Malonyl-CoA ACP transacylase, ACP-binding"/>
    <property type="match status" value="1"/>
</dbReference>
<evidence type="ECO:0000256" key="1">
    <source>
        <dbReference type="ARBA" id="ARBA00008217"/>
    </source>
</evidence>
<dbReference type="Pfam" id="PF00698">
    <property type="entry name" value="Acyl_transf_1"/>
    <property type="match status" value="1"/>
</dbReference>
<dbReference type="InterPro" id="IPR014043">
    <property type="entry name" value="Acyl_transferase_dom"/>
</dbReference>
<dbReference type="SUPFAM" id="SSF55048">
    <property type="entry name" value="Probable ACP-binding domain of malonyl-CoA ACP transacylase"/>
    <property type="match status" value="1"/>
</dbReference>
<dbReference type="PIRSF" id="PIRSF000446">
    <property type="entry name" value="Mct"/>
    <property type="match status" value="1"/>
</dbReference>
<comment type="catalytic activity">
    <reaction evidence="5">
        <text>holo-[ACP] + malonyl-CoA = malonyl-[ACP] + CoA</text>
        <dbReference type="Rhea" id="RHEA:41792"/>
        <dbReference type="Rhea" id="RHEA-COMP:9623"/>
        <dbReference type="Rhea" id="RHEA-COMP:9685"/>
        <dbReference type="ChEBI" id="CHEBI:57287"/>
        <dbReference type="ChEBI" id="CHEBI:57384"/>
        <dbReference type="ChEBI" id="CHEBI:64479"/>
        <dbReference type="ChEBI" id="CHEBI:78449"/>
        <dbReference type="EC" id="2.3.1.39"/>
    </reaction>
</comment>
<dbReference type="EMBL" id="UINC01023763">
    <property type="protein sequence ID" value="SVA96079.1"/>
    <property type="molecule type" value="Genomic_DNA"/>
</dbReference>
<dbReference type="InterPro" id="IPR004410">
    <property type="entry name" value="Malonyl_CoA-ACP_transAc_FabD"/>
</dbReference>
<protein>
    <recommendedName>
        <fullName evidence="2">[acyl-carrier-protein] S-malonyltransferase</fullName>
        <ecNumber evidence="2">2.3.1.39</ecNumber>
    </recommendedName>
</protein>
<reference evidence="7" key="1">
    <citation type="submission" date="2018-05" db="EMBL/GenBank/DDBJ databases">
        <authorList>
            <person name="Lanie J.A."/>
            <person name="Ng W.-L."/>
            <person name="Kazmierczak K.M."/>
            <person name="Andrzejewski T.M."/>
            <person name="Davidsen T.M."/>
            <person name="Wayne K.J."/>
            <person name="Tettelin H."/>
            <person name="Glass J.I."/>
            <person name="Rusch D."/>
            <person name="Podicherti R."/>
            <person name="Tsui H.-C.T."/>
            <person name="Winkler M.E."/>
        </authorList>
    </citation>
    <scope>NUCLEOTIDE SEQUENCE</scope>
</reference>
<comment type="similarity">
    <text evidence="1">Belongs to the FabD family.</text>
</comment>
<evidence type="ECO:0000256" key="3">
    <source>
        <dbReference type="ARBA" id="ARBA00022679"/>
    </source>
</evidence>
<dbReference type="InterPro" id="IPR016035">
    <property type="entry name" value="Acyl_Trfase/lysoPLipase"/>
</dbReference>
<accession>A0A382A3Y4</accession>
<evidence type="ECO:0000256" key="4">
    <source>
        <dbReference type="ARBA" id="ARBA00023315"/>
    </source>
</evidence>
<evidence type="ECO:0000313" key="7">
    <source>
        <dbReference type="EMBL" id="SVA96079.1"/>
    </source>
</evidence>
<keyword evidence="3" id="KW-0808">Transferase</keyword>
<dbReference type="Gene3D" id="3.40.366.10">
    <property type="entry name" value="Malonyl-Coenzyme A Acyl Carrier Protein, domain 2"/>
    <property type="match status" value="1"/>
</dbReference>
<dbReference type="AlphaFoldDB" id="A0A382A3Y4"/>
<name>A0A382A3Y4_9ZZZZ</name>
<dbReference type="FunFam" id="3.30.70.250:FF:000001">
    <property type="entry name" value="Malonyl CoA-acyl carrier protein transacylase"/>
    <property type="match status" value="1"/>
</dbReference>
<evidence type="ECO:0000259" key="6">
    <source>
        <dbReference type="SMART" id="SM00827"/>
    </source>
</evidence>
<dbReference type="GO" id="GO:0005829">
    <property type="term" value="C:cytosol"/>
    <property type="evidence" value="ECO:0007669"/>
    <property type="project" value="TreeGrafter"/>
</dbReference>
<dbReference type="PANTHER" id="PTHR42681">
    <property type="entry name" value="MALONYL-COA-ACYL CARRIER PROTEIN TRANSACYLASE, MITOCHONDRIAL"/>
    <property type="match status" value="1"/>
</dbReference>
<gene>
    <name evidence="7" type="ORF">METZ01_LOCUS148933</name>
</gene>
<dbReference type="PANTHER" id="PTHR42681:SF1">
    <property type="entry name" value="MALONYL-COA-ACYL CARRIER PROTEIN TRANSACYLASE, MITOCHONDRIAL"/>
    <property type="match status" value="1"/>
</dbReference>
<sequence>MQITADNQNGIKRAFVFPGQGSQSVGMGQELFDSSRAARAVFQEADDTLGIKLSKLIFQGPSRKLQDTINSQPAIMTVSIAALKAWEEFTGSELETPAALAGHSLGEYTSMVAAGVVSFADGVSLVRQRGRLMQQAAKGRPGGMAAILGLDELATAQICSETGVELANINADDQIVISGDKVAVAQAMDLASARGARKTIPLTVSGAFHSSLMQEAKEGLAEAMVAMEFKDPQSPIIANSDCAELRTGEQVREELVRGLCQCVQWRNTVRCMVDSGISQFVELGPASVLASLIRRIDRGVEAVALFNPDSIRKLAGATA</sequence>
<dbReference type="GO" id="GO:0004314">
    <property type="term" value="F:[acyl-carrier-protein] S-malonyltransferase activity"/>
    <property type="evidence" value="ECO:0007669"/>
    <property type="project" value="UniProtKB-EC"/>
</dbReference>
<keyword evidence="4" id="KW-0012">Acyltransferase</keyword>
<organism evidence="7">
    <name type="scientific">marine metagenome</name>
    <dbReference type="NCBI Taxonomy" id="408172"/>
    <lineage>
        <taxon>unclassified sequences</taxon>
        <taxon>metagenomes</taxon>
        <taxon>ecological metagenomes</taxon>
    </lineage>
</organism>
<dbReference type="InterPro" id="IPR001227">
    <property type="entry name" value="Ac_transferase_dom_sf"/>
</dbReference>
<dbReference type="InterPro" id="IPR050858">
    <property type="entry name" value="Mal-CoA-ACP_Trans/PKS_FabD"/>
</dbReference>
<dbReference type="SMART" id="SM00827">
    <property type="entry name" value="PKS_AT"/>
    <property type="match status" value="1"/>
</dbReference>
<dbReference type="NCBIfam" id="TIGR00128">
    <property type="entry name" value="fabD"/>
    <property type="match status" value="1"/>
</dbReference>
<feature type="domain" description="Malonyl-CoA:ACP transacylase (MAT)" evidence="6">
    <location>
        <begin position="16"/>
        <end position="310"/>
    </location>
</feature>